<name>A0A5A7Q0E9_STRAF</name>
<reference evidence="2" key="1">
    <citation type="journal article" date="2019" name="Curr. Biol.">
        <title>Genome Sequence of Striga asiatica Provides Insight into the Evolution of Plant Parasitism.</title>
        <authorList>
            <person name="Yoshida S."/>
            <person name="Kim S."/>
            <person name="Wafula E.K."/>
            <person name="Tanskanen J."/>
            <person name="Kim Y.M."/>
            <person name="Honaas L."/>
            <person name="Yang Z."/>
            <person name="Spallek T."/>
            <person name="Conn C.E."/>
            <person name="Ichihashi Y."/>
            <person name="Cheong K."/>
            <person name="Cui S."/>
            <person name="Der J.P."/>
            <person name="Gundlach H."/>
            <person name="Jiao Y."/>
            <person name="Hori C."/>
            <person name="Ishida J.K."/>
            <person name="Kasahara H."/>
            <person name="Kiba T."/>
            <person name="Kim M.S."/>
            <person name="Koo N."/>
            <person name="Laohavisit A."/>
            <person name="Lee Y.H."/>
            <person name="Lumba S."/>
            <person name="McCourt P."/>
            <person name="Mortimer J.C."/>
            <person name="Mutuku J.M."/>
            <person name="Nomura T."/>
            <person name="Sasaki-Sekimoto Y."/>
            <person name="Seto Y."/>
            <person name="Wang Y."/>
            <person name="Wakatake T."/>
            <person name="Sakakibara H."/>
            <person name="Demura T."/>
            <person name="Yamaguchi S."/>
            <person name="Yoneyama K."/>
            <person name="Manabe R.I."/>
            <person name="Nelson D.C."/>
            <person name="Schulman A.H."/>
            <person name="Timko M.P."/>
            <person name="dePamphilis C.W."/>
            <person name="Choi D."/>
            <person name="Shirasu K."/>
        </authorList>
    </citation>
    <scope>NUCLEOTIDE SEQUENCE [LARGE SCALE GENOMIC DNA]</scope>
    <source>
        <strain evidence="2">cv. UVA1</strain>
    </source>
</reference>
<feature type="non-terminal residue" evidence="1">
    <location>
        <position position="1"/>
    </location>
</feature>
<proteinExistence type="predicted"/>
<dbReference type="AlphaFoldDB" id="A0A5A7Q0E9"/>
<dbReference type="Proteomes" id="UP000325081">
    <property type="component" value="Unassembled WGS sequence"/>
</dbReference>
<organism evidence="1 2">
    <name type="scientific">Striga asiatica</name>
    <name type="common">Asiatic witchweed</name>
    <name type="synonym">Buchnera asiatica</name>
    <dbReference type="NCBI Taxonomy" id="4170"/>
    <lineage>
        <taxon>Eukaryota</taxon>
        <taxon>Viridiplantae</taxon>
        <taxon>Streptophyta</taxon>
        <taxon>Embryophyta</taxon>
        <taxon>Tracheophyta</taxon>
        <taxon>Spermatophyta</taxon>
        <taxon>Magnoliopsida</taxon>
        <taxon>eudicotyledons</taxon>
        <taxon>Gunneridae</taxon>
        <taxon>Pentapetalae</taxon>
        <taxon>asterids</taxon>
        <taxon>lamiids</taxon>
        <taxon>Lamiales</taxon>
        <taxon>Orobanchaceae</taxon>
        <taxon>Buchnereae</taxon>
        <taxon>Striga</taxon>
    </lineage>
</organism>
<accession>A0A5A7Q0E9</accession>
<gene>
    <name evidence="1" type="ORF">STAS_15138</name>
</gene>
<feature type="non-terminal residue" evidence="1">
    <location>
        <position position="325"/>
    </location>
</feature>
<keyword evidence="2" id="KW-1185">Reference proteome</keyword>
<evidence type="ECO:0000313" key="2">
    <source>
        <dbReference type="Proteomes" id="UP000325081"/>
    </source>
</evidence>
<dbReference type="EMBL" id="BKCP01005516">
    <property type="protein sequence ID" value="GER38613.1"/>
    <property type="molecule type" value="Genomic_DNA"/>
</dbReference>
<comment type="caution">
    <text evidence="1">The sequence shown here is derived from an EMBL/GenBank/DDBJ whole genome shotgun (WGS) entry which is preliminary data.</text>
</comment>
<sequence length="325" mass="35920">SELYSTASEPIDNSIIYIGDQNQAKSRINNNEYLRYLKKLCPSLKLRLLRGSDCVGMLINISRKRKAPDDNLSFLLHFPIKPYRVGHGHTSRNRGGGIEPFVIGNYCIDKLLHASIKKTNAHDELALVRTISIRVVKGLDESIWRKGHGHEPVCQPPDPLMMIAVDPYLLLHPEPSMEWGAGDEAYRVPVGVVVLVVDVGHTSSRQLLELGASADAQVRDVTLEAELREGELYGILLAVECSVGGVDETDLVQLLRREGMGISISILGRIIMIIIIEGWVNVLSLAQEDSVNGAEARLLQRGAISPTDLMMILILKHHPYISCLA</sequence>
<protein>
    <submittedName>
        <fullName evidence="1">Tubulin/FtsZ family protein</fullName>
    </submittedName>
</protein>
<evidence type="ECO:0000313" key="1">
    <source>
        <dbReference type="EMBL" id="GER38613.1"/>
    </source>
</evidence>